<feature type="domain" description="PglD N-terminal" evidence="3">
    <location>
        <begin position="5"/>
        <end position="84"/>
    </location>
</feature>
<dbReference type="InterPro" id="IPR011004">
    <property type="entry name" value="Trimer_LpxA-like_sf"/>
</dbReference>
<dbReference type="Gene3D" id="2.160.10.10">
    <property type="entry name" value="Hexapeptide repeat proteins"/>
    <property type="match status" value="1"/>
</dbReference>
<dbReference type="Proteomes" id="UP000295636">
    <property type="component" value="Unassembled WGS sequence"/>
</dbReference>
<dbReference type="Gene3D" id="3.40.50.20">
    <property type="match status" value="1"/>
</dbReference>
<dbReference type="GO" id="GO:0016740">
    <property type="term" value="F:transferase activity"/>
    <property type="evidence" value="ECO:0007669"/>
    <property type="project" value="UniProtKB-KW"/>
</dbReference>
<keyword evidence="4" id="KW-0808">Transferase</keyword>
<accession>A0A4R5KGW7</accession>
<dbReference type="SUPFAM" id="SSF51161">
    <property type="entry name" value="Trimeric LpxA-like enzymes"/>
    <property type="match status" value="1"/>
</dbReference>
<dbReference type="OrthoDB" id="9794407at2"/>
<feature type="binding site" evidence="2">
    <location>
        <position position="73"/>
    </location>
    <ligand>
        <name>substrate</name>
    </ligand>
</feature>
<dbReference type="NCBIfam" id="TIGR03570">
    <property type="entry name" value="NeuD_NnaD"/>
    <property type="match status" value="1"/>
</dbReference>
<evidence type="ECO:0000256" key="2">
    <source>
        <dbReference type="PIRSR" id="PIRSR620019-2"/>
    </source>
</evidence>
<dbReference type="RefSeq" id="WP_133233893.1">
    <property type="nucleotide sequence ID" value="NZ_SMRT01000016.1"/>
</dbReference>
<feature type="binding site" evidence="2">
    <location>
        <position position="149"/>
    </location>
    <ligand>
        <name>acetyl-CoA</name>
        <dbReference type="ChEBI" id="CHEBI:57288"/>
    </ligand>
</feature>
<gene>
    <name evidence="4" type="ORF">E1757_26520</name>
</gene>
<evidence type="ECO:0000256" key="1">
    <source>
        <dbReference type="PIRSR" id="PIRSR620019-1"/>
    </source>
</evidence>
<proteinExistence type="predicted"/>
<dbReference type="CDD" id="cd03360">
    <property type="entry name" value="LbH_AT_putative"/>
    <property type="match status" value="1"/>
</dbReference>
<feature type="active site" description="Proton acceptor" evidence="1">
    <location>
        <position position="140"/>
    </location>
</feature>
<evidence type="ECO:0000313" key="4">
    <source>
        <dbReference type="EMBL" id="TDF93490.1"/>
    </source>
</evidence>
<dbReference type="InterPro" id="IPR050179">
    <property type="entry name" value="Trans_hexapeptide_repeat"/>
</dbReference>
<organism evidence="4 5">
    <name type="scientific">Paenibacillus piri</name>
    <dbReference type="NCBI Taxonomy" id="2547395"/>
    <lineage>
        <taxon>Bacteria</taxon>
        <taxon>Bacillati</taxon>
        <taxon>Bacillota</taxon>
        <taxon>Bacilli</taxon>
        <taxon>Bacillales</taxon>
        <taxon>Paenibacillaceae</taxon>
        <taxon>Paenibacillus</taxon>
    </lineage>
</organism>
<feature type="site" description="Increases basicity of active site His" evidence="1">
    <location>
        <position position="141"/>
    </location>
</feature>
<reference evidence="4 5" key="1">
    <citation type="submission" date="2019-03" db="EMBL/GenBank/DDBJ databases">
        <title>This is whole genome sequence of Paenibacillus sp MS74 strain.</title>
        <authorList>
            <person name="Trinh H.N."/>
        </authorList>
    </citation>
    <scope>NUCLEOTIDE SEQUENCE [LARGE SCALE GENOMIC DNA]</scope>
    <source>
        <strain evidence="4 5">MS74</strain>
    </source>
</reference>
<dbReference type="EMBL" id="SMRT01000016">
    <property type="protein sequence ID" value="TDF93490.1"/>
    <property type="molecule type" value="Genomic_DNA"/>
</dbReference>
<dbReference type="PANTHER" id="PTHR43300">
    <property type="entry name" value="ACETYLTRANSFERASE"/>
    <property type="match status" value="1"/>
</dbReference>
<keyword evidence="5" id="KW-1185">Reference proteome</keyword>
<dbReference type="PANTHER" id="PTHR43300:SF7">
    <property type="entry name" value="UDP-N-ACETYLBACILLOSAMINE N-ACETYLTRANSFERASE"/>
    <property type="match status" value="1"/>
</dbReference>
<dbReference type="InterPro" id="IPR020019">
    <property type="entry name" value="AcTrfase_PglD-like"/>
</dbReference>
<protein>
    <submittedName>
        <fullName evidence="4">Acetyltransferase</fullName>
    </submittedName>
</protein>
<comment type="caution">
    <text evidence="4">The sequence shown here is derived from an EMBL/GenBank/DDBJ whole genome shotgun (WGS) entry which is preliminary data.</text>
</comment>
<name>A0A4R5KGW7_9BACL</name>
<sequence length="212" mass="22237">MSLPILVIGGGGHARVLIDGMLLQGRTIIGYTEMDTGAKREAILGVPFVGGDDCIHRYSPHELLLVNGIGSIGSPERRRKIFESFKSKGYSFYSFVHPSAILAPTAQLGEGVQIMAGAIVQTGSSIGDNTILNTKASVDHDCNIGNHVHLAPGTTLSGSVHVEDGVHIGTGATVIQQIHIYKNSIIGAGSVVVKDVMAGRTVYGVPAKEVKV</sequence>
<dbReference type="Pfam" id="PF17836">
    <property type="entry name" value="PglD_N"/>
    <property type="match status" value="1"/>
</dbReference>
<dbReference type="InterPro" id="IPR041561">
    <property type="entry name" value="PglD_N"/>
</dbReference>
<evidence type="ECO:0000259" key="3">
    <source>
        <dbReference type="Pfam" id="PF17836"/>
    </source>
</evidence>
<evidence type="ECO:0000313" key="5">
    <source>
        <dbReference type="Proteomes" id="UP000295636"/>
    </source>
</evidence>
<dbReference type="AlphaFoldDB" id="A0A4R5KGW7"/>